<proteinExistence type="inferred from homology"/>
<evidence type="ECO:0000259" key="4">
    <source>
        <dbReference type="Pfam" id="PF04112"/>
    </source>
</evidence>
<dbReference type="Pfam" id="PF25789">
    <property type="entry name" value="TPR_NAA35"/>
    <property type="match status" value="1"/>
</dbReference>
<feature type="domain" description="NAA35-like TPR repeats" evidence="5">
    <location>
        <begin position="311"/>
        <end position="492"/>
    </location>
</feature>
<dbReference type="EMBL" id="CP119892">
    <property type="protein sequence ID" value="WFD25778.1"/>
    <property type="molecule type" value="Genomic_DNA"/>
</dbReference>
<dbReference type="Pfam" id="PF04112">
    <property type="entry name" value="Mak10"/>
    <property type="match status" value="1"/>
</dbReference>
<dbReference type="AlphaFoldDB" id="A0AAF0J2L5"/>
<dbReference type="PANTHER" id="PTHR21373:SF0">
    <property type="entry name" value="N-ALPHA-ACETYLTRANSFERASE 35, NATC AUXILIARY SUBUNIT"/>
    <property type="match status" value="1"/>
</dbReference>
<protein>
    <submittedName>
        <fullName evidence="6">N-alpha-acetyltransferase, non-catalitic subunit</fullName>
    </submittedName>
</protein>
<evidence type="ECO:0000256" key="3">
    <source>
        <dbReference type="ARBA" id="ARBA00022490"/>
    </source>
</evidence>
<evidence type="ECO:0000256" key="2">
    <source>
        <dbReference type="ARBA" id="ARBA00006289"/>
    </source>
</evidence>
<evidence type="ECO:0000259" key="5">
    <source>
        <dbReference type="Pfam" id="PF25789"/>
    </source>
</evidence>
<dbReference type="InterPro" id="IPR057982">
    <property type="entry name" value="TPR_NAA35"/>
</dbReference>
<evidence type="ECO:0000256" key="1">
    <source>
        <dbReference type="ARBA" id="ARBA00004496"/>
    </source>
</evidence>
<comment type="similarity">
    <text evidence="2">Belongs to the MAK10 family.</text>
</comment>
<dbReference type="Proteomes" id="UP001213623">
    <property type="component" value="Chromosome 1"/>
</dbReference>
<gene>
    <name evidence="6" type="primary">MAK10</name>
    <name evidence="6" type="ORF">MNAN1_000744</name>
</gene>
<keyword evidence="3" id="KW-0963">Cytoplasm</keyword>
<organism evidence="6 7">
    <name type="scientific">Malassezia nana</name>
    <dbReference type="NCBI Taxonomy" id="180528"/>
    <lineage>
        <taxon>Eukaryota</taxon>
        <taxon>Fungi</taxon>
        <taxon>Dikarya</taxon>
        <taxon>Basidiomycota</taxon>
        <taxon>Ustilaginomycotina</taxon>
        <taxon>Malasseziomycetes</taxon>
        <taxon>Malasseziales</taxon>
        <taxon>Malasseziaceae</taxon>
        <taxon>Malassezia</taxon>
    </lineage>
</organism>
<sequence length="664" mass="74378">MPVVVRCMANAALAPTPFVHPPGYAMHDLMNALEVMDPLMDGGMAYPPALLPPRERTSEPRKPFPTSLTDKEVCWVLDRLVACELEWLGGATLSQTLYTCTYVHECILPDKKPSDHWCYIILHAYLIAMLKGCALQWLELTRQRVVDGEDFSGDLGGLAMPDGIDAREAAAQLDYAATHIAEAQAPALQARLRWRQHWLGAVAAMTSEVPDATRIDWHLSVCRRIWVQLCPSTASHDILPLQDAALASAPTLLQAFFDITLSRHFSTSIPMRPLGLRDAPDVWERWHHILHEQVVLPLPLLHTHHVADWWKHLRTQALSFQHHTPIPFVRSLLATYVSDGYTCGGGQYDLTSLATDWLEEWTTLSIDDLGTRLEWLDTRDSTAGHARRFARFLERFAGLVADHLSTYAANRARQKRCFGKAYATWADLIDDAEALSEHIALSLPTLSAQGLLVPPIQFLALASMEQAIGAGFELELYDDDELPYLYWLLADIKGEQMTLLANSPADPSSVHAAAAERHLCLVQCLVRLPCAPDDATRVRHAFARRLKWLHRPAWCARARLHLVTQPDSHVAEPLWEQWEAFQQHFAASTDPSTCISTHVQTCLSHLASNESLASHIPWLTSEAHMRGIREACEALGALVRAAPLVENVTWTTSLHPWYPLPTWS</sequence>
<dbReference type="InterPro" id="IPR007244">
    <property type="entry name" value="Naa35_N"/>
</dbReference>
<feature type="domain" description="NAA35-like N-terminal" evidence="4">
    <location>
        <begin position="19"/>
        <end position="168"/>
    </location>
</feature>
<comment type="subcellular location">
    <subcellularLocation>
        <location evidence="1">Cytoplasm</location>
    </subcellularLocation>
</comment>
<dbReference type="GO" id="GO:0031417">
    <property type="term" value="C:NatC complex"/>
    <property type="evidence" value="ECO:0007669"/>
    <property type="project" value="InterPro"/>
</dbReference>
<accession>A0AAF0J2L5</accession>
<evidence type="ECO:0000313" key="6">
    <source>
        <dbReference type="EMBL" id="WFD25778.1"/>
    </source>
</evidence>
<dbReference type="InterPro" id="IPR057983">
    <property type="entry name" value="NAA35-like_N"/>
</dbReference>
<evidence type="ECO:0000313" key="7">
    <source>
        <dbReference type="Proteomes" id="UP001213623"/>
    </source>
</evidence>
<dbReference type="PANTHER" id="PTHR21373">
    <property type="entry name" value="GLUCOSE REPRESSIBLE PROTEIN MAK10"/>
    <property type="match status" value="1"/>
</dbReference>
<reference evidence="6" key="1">
    <citation type="submission" date="2023-03" db="EMBL/GenBank/DDBJ databases">
        <title>Mating type loci evolution in Malassezia.</title>
        <authorList>
            <person name="Coelho M.A."/>
        </authorList>
    </citation>
    <scope>NUCLEOTIDE SEQUENCE</scope>
    <source>
        <strain evidence="6">CBS 9557</strain>
    </source>
</reference>
<keyword evidence="7" id="KW-1185">Reference proteome</keyword>
<name>A0AAF0J2L5_9BASI</name>